<evidence type="ECO:0000259" key="1">
    <source>
        <dbReference type="PROSITE" id="PS50104"/>
    </source>
</evidence>
<dbReference type="SUPFAM" id="SSF52200">
    <property type="entry name" value="Toll/Interleukin receptor TIR domain"/>
    <property type="match status" value="1"/>
</dbReference>
<dbReference type="OrthoDB" id="4512556at2"/>
<dbReference type="HOGENOM" id="CLU_614944_0_0_4"/>
<name>Q47A02_DECAR</name>
<dbReference type="PROSITE" id="PS50104">
    <property type="entry name" value="TIR"/>
    <property type="match status" value="1"/>
</dbReference>
<dbReference type="KEGG" id="dar:Daro_3600"/>
<dbReference type="Pfam" id="PF13676">
    <property type="entry name" value="TIR_2"/>
    <property type="match status" value="1"/>
</dbReference>
<accession>Q47A02</accession>
<feature type="domain" description="TIR" evidence="1">
    <location>
        <begin position="311"/>
        <end position="462"/>
    </location>
</feature>
<gene>
    <name evidence="2" type="ordered locus">Daro_3600</name>
</gene>
<dbReference type="EMBL" id="CP000089">
    <property type="protein sequence ID" value="AAZ48329.1"/>
    <property type="molecule type" value="Genomic_DNA"/>
</dbReference>
<proteinExistence type="predicted"/>
<dbReference type="AlphaFoldDB" id="Q47A02"/>
<dbReference type="GO" id="GO:0007165">
    <property type="term" value="P:signal transduction"/>
    <property type="evidence" value="ECO:0007669"/>
    <property type="project" value="InterPro"/>
</dbReference>
<dbReference type="Gene3D" id="3.40.50.10140">
    <property type="entry name" value="Toll/interleukin-1 receptor homology (TIR) domain"/>
    <property type="match status" value="1"/>
</dbReference>
<dbReference type="SMART" id="SM00255">
    <property type="entry name" value="TIR"/>
    <property type="match status" value="1"/>
</dbReference>
<organism evidence="2">
    <name type="scientific">Dechloromonas aromatica (strain RCB)</name>
    <dbReference type="NCBI Taxonomy" id="159087"/>
    <lineage>
        <taxon>Bacteria</taxon>
        <taxon>Pseudomonadati</taxon>
        <taxon>Pseudomonadota</taxon>
        <taxon>Betaproteobacteria</taxon>
        <taxon>Rhodocyclales</taxon>
        <taxon>Azonexaceae</taxon>
        <taxon>Dechloromonas</taxon>
    </lineage>
</organism>
<sequence length="462" mass="51508">MTQDVDDNWYCLIEELDRGNVIPIVGPELLEVPDATNGGMAQLYDLVARELLARYLSASDQSFSGVWGLHGCIAAIVASGQNPDKVRRTTAKTLDALTADCPLPPALQALAAIDAFDLYVSLSCDSLLLRCLREPNVDPQAESFAFGIRSDTNGHPLDIPVRPRGKKICYQLLGSAENLLDFAIHEGDVLEYLYRLQSEQTRSIKNLLGRLRSSNLLFIGCHLSDWFGRSLLRLVNEDPLFSKAKQEFMTDFEGDTSLSTFVSRFSPNSLVFPGTPKEFVRELAERWQKWRLTHPQQDKKAPPIAAVKAADSPQVFISYASENADAARAIADRLLQLGAGDVWLDKKKLRGGEDWSSKLEQAIASCDYFLPLLSSEADQRREGVFWDEWGSALERARKVADTFILPTLIDASPDSRNNYQRIGKQLGTERFWTLQLLNAPSGTFDAKSESDLVDCFANFRGH</sequence>
<dbReference type="eggNOG" id="COG4916">
    <property type="taxonomic scope" value="Bacteria"/>
</dbReference>
<dbReference type="InterPro" id="IPR000157">
    <property type="entry name" value="TIR_dom"/>
</dbReference>
<reference evidence="2" key="1">
    <citation type="submission" date="2005-08" db="EMBL/GenBank/DDBJ databases">
        <title>Complete sequence of Dechloromonas aromatica RCB.</title>
        <authorList>
            <person name="Salinero K.K."/>
            <person name="Copeland A."/>
            <person name="Lucas S."/>
            <person name="Lapidus A."/>
            <person name="Barry K."/>
            <person name="Detter J.C."/>
            <person name="Glavina T."/>
            <person name="Hammon N."/>
            <person name="Israni S."/>
            <person name="Pitluck S."/>
            <person name="Di Bartolo G."/>
            <person name="Trong S."/>
            <person name="Schmutz J."/>
            <person name="Larimer F."/>
            <person name="Land M."/>
            <person name="Ivanova N."/>
            <person name="Richardson P."/>
        </authorList>
    </citation>
    <scope>NUCLEOTIDE SEQUENCE</scope>
    <source>
        <strain evidence="2">RCB</strain>
    </source>
</reference>
<evidence type="ECO:0000313" key="2">
    <source>
        <dbReference type="EMBL" id="AAZ48329.1"/>
    </source>
</evidence>
<protein>
    <submittedName>
        <fullName evidence="2">TIR protein</fullName>
    </submittedName>
</protein>
<dbReference type="STRING" id="159087.Daro_3600"/>
<dbReference type="InterPro" id="IPR035897">
    <property type="entry name" value="Toll_tir_struct_dom_sf"/>
</dbReference>